<protein>
    <recommendedName>
        <fullName evidence="9">PDZ domain-containing protein</fullName>
    </recommendedName>
</protein>
<evidence type="ECO:0000259" key="9">
    <source>
        <dbReference type="PROSITE" id="PS50106"/>
    </source>
</evidence>
<dbReference type="Pfam" id="PF13365">
    <property type="entry name" value="Trypsin_2"/>
    <property type="match status" value="1"/>
</dbReference>
<feature type="region of interest" description="Disordered" evidence="7">
    <location>
        <begin position="387"/>
        <end position="410"/>
    </location>
</feature>
<dbReference type="Proteomes" id="UP001312908">
    <property type="component" value="Unassembled WGS sequence"/>
</dbReference>
<comment type="caution">
    <text evidence="10">The sequence shown here is derived from an EMBL/GenBank/DDBJ whole genome shotgun (WGS) entry which is preliminary data.</text>
</comment>
<keyword evidence="6" id="KW-0720">Serine protease</keyword>
<keyword evidence="4" id="KW-0677">Repeat</keyword>
<evidence type="ECO:0000313" key="10">
    <source>
        <dbReference type="EMBL" id="MEE8657629.1"/>
    </source>
</evidence>
<sequence length="515" mass="54057">MKIRFRPISNYLSISRHLALMTVPLVALSANMASHAYADGPIKPGAQLQNAPDLVGLVKAVKPAVVSITARIRVGADDQGNFDDNGQSPQSAMPFPFPFPFQFAPPTGQRMVEARGSGFIISQDGYVVTNNHVVKNATKVTVTLDDGSSFPAKIIGRDSKSDVALLKIKTADKLPFIRLGNSDNVQPGAFVVAVGNPYGLGGTVTSGIVSALGRDLGAGPYDDFIQVDAPINHGNSGGPLFDQSGDVIGMNTAIISPSGGSIGIGFAIPSNTVKDVVNQLQKTGHVTRGYIGVTVQRISPTMAKALGLTNPSPGIAPTGALVANVIAGGPADHAGIRSGDIIMSVNGVKVKNDHDVVMQTVANKPGSEIVIQILRDGKTQSIKARVGSFPKNGEAATSESDNADDAGSTKLGVSLSPLTDDIRHQLGADKTVKGAVVSAVTPGSPRNRLAFARVTLCKVSIVNPSRTRKRQRWPCAPSSGKTSLSCFGFTVMGYEFLSRSRRIIIRMMSRNYPLL</sequence>
<feature type="chain" id="PRO_5045293882" description="PDZ domain-containing protein" evidence="8">
    <location>
        <begin position="39"/>
        <end position="515"/>
    </location>
</feature>
<dbReference type="NCBIfam" id="TIGR02037">
    <property type="entry name" value="degP_htrA_DO"/>
    <property type="match status" value="1"/>
</dbReference>
<reference evidence="10 11" key="1">
    <citation type="submission" date="2023-10" db="EMBL/GenBank/DDBJ databases">
        <title>Sorlinia euscelidii gen. nov., sp. nov., an acetic acid bacteria isolated from the gut of Euscelidius variegatus emitter.</title>
        <authorList>
            <person name="Michoud G."/>
            <person name="Marasco R."/>
            <person name="Seferji K."/>
            <person name="Gonella E."/>
            <person name="Garuglieri E."/>
            <person name="Alma A."/>
            <person name="Mapelli F."/>
            <person name="Borin S."/>
            <person name="Daffonchio D."/>
            <person name="Crotti E."/>
        </authorList>
    </citation>
    <scope>NUCLEOTIDE SEQUENCE [LARGE SCALE GENOMIC DNA]</scope>
    <source>
        <strain evidence="10 11">EV16P</strain>
    </source>
</reference>
<keyword evidence="11" id="KW-1185">Reference proteome</keyword>
<feature type="domain" description="PDZ" evidence="9">
    <location>
        <begin position="292"/>
        <end position="377"/>
    </location>
</feature>
<evidence type="ECO:0000256" key="5">
    <source>
        <dbReference type="ARBA" id="ARBA00022801"/>
    </source>
</evidence>
<keyword evidence="5" id="KW-0378">Hydrolase</keyword>
<evidence type="ECO:0000256" key="4">
    <source>
        <dbReference type="ARBA" id="ARBA00022737"/>
    </source>
</evidence>
<evidence type="ECO:0000256" key="3">
    <source>
        <dbReference type="ARBA" id="ARBA00022729"/>
    </source>
</evidence>
<dbReference type="EMBL" id="JAWJZY010000001">
    <property type="protein sequence ID" value="MEE8657629.1"/>
    <property type="molecule type" value="Genomic_DNA"/>
</dbReference>
<dbReference type="PANTHER" id="PTHR22939:SF129">
    <property type="entry name" value="SERINE PROTEASE HTRA2, MITOCHONDRIAL"/>
    <property type="match status" value="1"/>
</dbReference>
<evidence type="ECO:0000313" key="11">
    <source>
        <dbReference type="Proteomes" id="UP001312908"/>
    </source>
</evidence>
<feature type="signal peptide" evidence="8">
    <location>
        <begin position="1"/>
        <end position="38"/>
    </location>
</feature>
<dbReference type="PRINTS" id="PR00834">
    <property type="entry name" value="PROTEASES2C"/>
</dbReference>
<dbReference type="InterPro" id="IPR001940">
    <property type="entry name" value="Peptidase_S1C"/>
</dbReference>
<evidence type="ECO:0000256" key="7">
    <source>
        <dbReference type="SAM" id="MobiDB-lite"/>
    </source>
</evidence>
<keyword evidence="2" id="KW-0645">Protease</keyword>
<evidence type="ECO:0000256" key="8">
    <source>
        <dbReference type="SAM" id="SignalP"/>
    </source>
</evidence>
<comment type="similarity">
    <text evidence="1">Belongs to the peptidase S1C family.</text>
</comment>
<dbReference type="Gene3D" id="2.30.42.10">
    <property type="match status" value="1"/>
</dbReference>
<dbReference type="SUPFAM" id="SSF50156">
    <property type="entry name" value="PDZ domain-like"/>
    <property type="match status" value="1"/>
</dbReference>
<accession>A0ABU7U193</accession>
<dbReference type="PROSITE" id="PS50106">
    <property type="entry name" value="PDZ"/>
    <property type="match status" value="1"/>
</dbReference>
<evidence type="ECO:0000256" key="2">
    <source>
        <dbReference type="ARBA" id="ARBA00022670"/>
    </source>
</evidence>
<dbReference type="InterPro" id="IPR011782">
    <property type="entry name" value="Pept_S1C_Do"/>
</dbReference>
<keyword evidence="3 8" id="KW-0732">Signal</keyword>
<name>A0ABU7U193_9PROT</name>
<proteinExistence type="inferred from homology"/>
<organism evidence="10 11">
    <name type="scientific">Sorlinia euscelidii</name>
    <dbReference type="NCBI Taxonomy" id="3081148"/>
    <lineage>
        <taxon>Bacteria</taxon>
        <taxon>Pseudomonadati</taxon>
        <taxon>Pseudomonadota</taxon>
        <taxon>Alphaproteobacteria</taxon>
        <taxon>Acetobacterales</taxon>
        <taxon>Acetobacteraceae</taxon>
        <taxon>Sorlinia</taxon>
    </lineage>
</organism>
<dbReference type="InterPro" id="IPR009003">
    <property type="entry name" value="Peptidase_S1_PA"/>
</dbReference>
<gene>
    <name evidence="10" type="ORF">DOFOFD_01165</name>
</gene>
<dbReference type="PANTHER" id="PTHR22939">
    <property type="entry name" value="SERINE PROTEASE FAMILY S1C HTRA-RELATED"/>
    <property type="match status" value="1"/>
</dbReference>
<dbReference type="Gene3D" id="2.40.10.120">
    <property type="match status" value="1"/>
</dbReference>
<dbReference type="SMART" id="SM00228">
    <property type="entry name" value="PDZ"/>
    <property type="match status" value="1"/>
</dbReference>
<dbReference type="Pfam" id="PF13180">
    <property type="entry name" value="PDZ_2"/>
    <property type="match status" value="1"/>
</dbReference>
<dbReference type="SUPFAM" id="SSF50494">
    <property type="entry name" value="Trypsin-like serine proteases"/>
    <property type="match status" value="1"/>
</dbReference>
<evidence type="ECO:0000256" key="6">
    <source>
        <dbReference type="ARBA" id="ARBA00022825"/>
    </source>
</evidence>
<dbReference type="InterPro" id="IPR001478">
    <property type="entry name" value="PDZ"/>
</dbReference>
<dbReference type="InterPro" id="IPR036034">
    <property type="entry name" value="PDZ_sf"/>
</dbReference>
<evidence type="ECO:0000256" key="1">
    <source>
        <dbReference type="ARBA" id="ARBA00010541"/>
    </source>
</evidence>